<evidence type="ECO:0000256" key="7">
    <source>
        <dbReference type="ARBA" id="ARBA00022723"/>
    </source>
</evidence>
<evidence type="ECO:0000256" key="12">
    <source>
        <dbReference type="ARBA" id="ARBA00023136"/>
    </source>
</evidence>
<comment type="caution">
    <text evidence="13">The sequence shown here is derived from an EMBL/GenBank/DDBJ whole genome shotgun (WGS) entry which is preliminary data.</text>
</comment>
<organism evidence="13 14">
    <name type="scientific">Mycena metata</name>
    <dbReference type="NCBI Taxonomy" id="1033252"/>
    <lineage>
        <taxon>Eukaryota</taxon>
        <taxon>Fungi</taxon>
        <taxon>Dikarya</taxon>
        <taxon>Basidiomycota</taxon>
        <taxon>Agaricomycotina</taxon>
        <taxon>Agaricomycetes</taxon>
        <taxon>Agaricomycetidae</taxon>
        <taxon>Agaricales</taxon>
        <taxon>Marasmiineae</taxon>
        <taxon>Mycenaceae</taxon>
        <taxon>Mycena</taxon>
    </lineage>
</organism>
<dbReference type="SUPFAM" id="SSF48264">
    <property type="entry name" value="Cytochrome P450"/>
    <property type="match status" value="1"/>
</dbReference>
<dbReference type="GO" id="GO:0016020">
    <property type="term" value="C:membrane"/>
    <property type="evidence" value="ECO:0007669"/>
    <property type="project" value="UniProtKB-SubCell"/>
</dbReference>
<protein>
    <submittedName>
        <fullName evidence="13">Cytochrome P450</fullName>
    </submittedName>
</protein>
<dbReference type="PANTHER" id="PTHR24305">
    <property type="entry name" value="CYTOCHROME P450"/>
    <property type="match status" value="1"/>
</dbReference>
<comment type="cofactor">
    <cofactor evidence="1">
        <name>heme</name>
        <dbReference type="ChEBI" id="CHEBI:30413"/>
    </cofactor>
</comment>
<dbReference type="InterPro" id="IPR001128">
    <property type="entry name" value="Cyt_P450"/>
</dbReference>
<keyword evidence="5" id="KW-0349">Heme</keyword>
<comment type="pathway">
    <text evidence="3">Secondary metabolite biosynthesis; terpenoid biosynthesis.</text>
</comment>
<dbReference type="GO" id="GO:0016705">
    <property type="term" value="F:oxidoreductase activity, acting on paired donors, with incorporation or reduction of molecular oxygen"/>
    <property type="evidence" value="ECO:0007669"/>
    <property type="project" value="InterPro"/>
</dbReference>
<evidence type="ECO:0000256" key="11">
    <source>
        <dbReference type="ARBA" id="ARBA00023033"/>
    </source>
</evidence>
<keyword evidence="6" id="KW-0812">Transmembrane</keyword>
<keyword evidence="10" id="KW-0408">Iron</keyword>
<dbReference type="Gene3D" id="1.10.630.10">
    <property type="entry name" value="Cytochrome P450"/>
    <property type="match status" value="1"/>
</dbReference>
<evidence type="ECO:0000256" key="10">
    <source>
        <dbReference type="ARBA" id="ARBA00023004"/>
    </source>
</evidence>
<dbReference type="GO" id="GO:0005506">
    <property type="term" value="F:iron ion binding"/>
    <property type="evidence" value="ECO:0007669"/>
    <property type="project" value="InterPro"/>
</dbReference>
<name>A0AAD7NFZ9_9AGAR</name>
<keyword evidence="9" id="KW-0560">Oxidoreductase</keyword>
<reference evidence="13" key="1">
    <citation type="submission" date="2023-03" db="EMBL/GenBank/DDBJ databases">
        <title>Massive genome expansion in bonnet fungi (Mycena s.s.) driven by repeated elements and novel gene families across ecological guilds.</title>
        <authorList>
            <consortium name="Lawrence Berkeley National Laboratory"/>
            <person name="Harder C.B."/>
            <person name="Miyauchi S."/>
            <person name="Viragh M."/>
            <person name="Kuo A."/>
            <person name="Thoen E."/>
            <person name="Andreopoulos B."/>
            <person name="Lu D."/>
            <person name="Skrede I."/>
            <person name="Drula E."/>
            <person name="Henrissat B."/>
            <person name="Morin E."/>
            <person name="Kohler A."/>
            <person name="Barry K."/>
            <person name="LaButti K."/>
            <person name="Morin E."/>
            <person name="Salamov A."/>
            <person name="Lipzen A."/>
            <person name="Mereny Z."/>
            <person name="Hegedus B."/>
            <person name="Baldrian P."/>
            <person name="Stursova M."/>
            <person name="Weitz H."/>
            <person name="Taylor A."/>
            <person name="Grigoriev I.V."/>
            <person name="Nagy L.G."/>
            <person name="Martin F."/>
            <person name="Kauserud H."/>
        </authorList>
    </citation>
    <scope>NUCLEOTIDE SEQUENCE</scope>
    <source>
        <strain evidence="13">CBHHK182m</strain>
    </source>
</reference>
<dbReference type="EMBL" id="JARKIB010000041">
    <property type="protein sequence ID" value="KAJ7758643.1"/>
    <property type="molecule type" value="Genomic_DNA"/>
</dbReference>
<keyword evidence="7" id="KW-0479">Metal-binding</keyword>
<gene>
    <name evidence="13" type="ORF">B0H16DRAFT_1535163</name>
</gene>
<evidence type="ECO:0000256" key="8">
    <source>
        <dbReference type="ARBA" id="ARBA00022989"/>
    </source>
</evidence>
<dbReference type="PANTHER" id="PTHR24305:SF166">
    <property type="entry name" value="CYTOCHROME P450 12A4, MITOCHONDRIAL-RELATED"/>
    <property type="match status" value="1"/>
</dbReference>
<proteinExistence type="inferred from homology"/>
<evidence type="ECO:0000256" key="2">
    <source>
        <dbReference type="ARBA" id="ARBA00004370"/>
    </source>
</evidence>
<dbReference type="InterPro" id="IPR050121">
    <property type="entry name" value="Cytochrome_P450_monoxygenase"/>
</dbReference>
<evidence type="ECO:0000313" key="13">
    <source>
        <dbReference type="EMBL" id="KAJ7758643.1"/>
    </source>
</evidence>
<evidence type="ECO:0000256" key="1">
    <source>
        <dbReference type="ARBA" id="ARBA00001971"/>
    </source>
</evidence>
<evidence type="ECO:0000256" key="4">
    <source>
        <dbReference type="ARBA" id="ARBA00010617"/>
    </source>
</evidence>
<comment type="similarity">
    <text evidence="4">Belongs to the cytochrome P450 family.</text>
</comment>
<comment type="subcellular location">
    <subcellularLocation>
        <location evidence="2">Membrane</location>
    </subcellularLocation>
</comment>
<dbReference type="GO" id="GO:0020037">
    <property type="term" value="F:heme binding"/>
    <property type="evidence" value="ECO:0007669"/>
    <property type="project" value="InterPro"/>
</dbReference>
<dbReference type="Proteomes" id="UP001215598">
    <property type="component" value="Unassembled WGS sequence"/>
</dbReference>
<dbReference type="GO" id="GO:0004497">
    <property type="term" value="F:monooxygenase activity"/>
    <property type="evidence" value="ECO:0007669"/>
    <property type="project" value="UniProtKB-KW"/>
</dbReference>
<evidence type="ECO:0000256" key="6">
    <source>
        <dbReference type="ARBA" id="ARBA00022692"/>
    </source>
</evidence>
<keyword evidence="11" id="KW-0503">Monooxygenase</keyword>
<evidence type="ECO:0000256" key="5">
    <source>
        <dbReference type="ARBA" id="ARBA00022617"/>
    </source>
</evidence>
<evidence type="ECO:0000313" key="14">
    <source>
        <dbReference type="Proteomes" id="UP001215598"/>
    </source>
</evidence>
<dbReference type="InterPro" id="IPR036396">
    <property type="entry name" value="Cyt_P450_sf"/>
</dbReference>
<sequence length="183" mass="20047">MYGSVYRIRVPLGTDSIVVCDPKALSHLFALDTWKYSHPPLALLQITMLTGPGNLLVSLGESHNRHRKILNPLFAPAALKRYTSVMYDSAYKLSTAWESELQASATNEIMPDISEWINNLSFDIIGLAAFSTDFKSLDGEKSAVATALTAVGHAKPSPITSKIFLLAQAFPVLFELPLPRSTL</sequence>
<dbReference type="Pfam" id="PF00067">
    <property type="entry name" value="p450"/>
    <property type="match status" value="1"/>
</dbReference>
<keyword evidence="8" id="KW-1133">Transmembrane helix</keyword>
<keyword evidence="14" id="KW-1185">Reference proteome</keyword>
<evidence type="ECO:0000256" key="3">
    <source>
        <dbReference type="ARBA" id="ARBA00004721"/>
    </source>
</evidence>
<keyword evidence="12" id="KW-0472">Membrane</keyword>
<evidence type="ECO:0000256" key="9">
    <source>
        <dbReference type="ARBA" id="ARBA00023002"/>
    </source>
</evidence>
<dbReference type="AlphaFoldDB" id="A0AAD7NFZ9"/>
<accession>A0AAD7NFZ9</accession>